<dbReference type="GO" id="GO:0016251">
    <property type="term" value="F:RNA polymerase II general transcription initiation factor activity"/>
    <property type="evidence" value="ECO:0007669"/>
    <property type="project" value="TreeGrafter"/>
</dbReference>
<feature type="region of interest" description="Disordered" evidence="1">
    <location>
        <begin position="1100"/>
        <end position="1119"/>
    </location>
</feature>
<dbReference type="EMBL" id="KV784375">
    <property type="protein sequence ID" value="OEU09478.1"/>
    <property type="molecule type" value="Genomic_DNA"/>
</dbReference>
<feature type="compositionally biased region" description="Low complexity" evidence="1">
    <location>
        <begin position="12"/>
        <end position="25"/>
    </location>
</feature>
<sequence>MANSRELAAGGSDSSPKPKTVSSSTNANSSKKRRFEPPPMSQQPINTAQVGDLQLLHQKSALSFFLHRESPTSEATWYANAVTSLYKESEDNPTKSIKNEKPEKPLQFALHLRGSCHVTSVEVETPSTVVVNKQELLEKKKTSFRHFDPLERVLLKPATSYTMDDVIQRAKTKRHEADSQSTRGATGMTNAIRAASIGSNLGELRIMSSPARNNSDSNKTTTSKRNEEEETALKECWKLDIRSHPNPDGGGDVSSRLTQRMESRTLQRKESRIDLVAKSMAKNCNRAAKITVYYQIALGGSDSGTCIDGTIRHLGGIHALTTNHTPHIYTTAGTYGDHEGPRSWIPSTDSASSRHRASHDMTIRVTAPMGEGLSVVGFGEDFGVRETLLHDRFEIHSTQTIVDIDRLEKEVGKDHVKWLRDTCLRCIERNAGTDNTTGAPHIIPPENNSKITSINSILATSVWNSCSWLPISPRSPGFAIGPFRYIEDPEYLNSLVEDESGNSSDDDEDDDDQKDTVDPIHAARENGEGIRQAFFAPIFARKFIHSTTSNVTLLPETRFDLAPLTKRQLELLEDSDKSVLTSTVGVPHRALSLMRDILALPAFRTVSYTQIWIPHAVHGGATSGSLHCCPEVMNNHFLGGSIMDARLLPPINHRLPFHQGGRILQFLQARCAIRGWIISAVPLGGRDDVGNGYIHTLIESLLMSLYDRGHGAHGEGGAKGGVFFTKRFSSESGLNSSNLEFLPVQNIEDVDFDVAVGEIVGTVPLEDRNNDQLWRSASNGTESHTSAMDEFAVRQLLTLDAVSTLERGTDKDRFVPGPSVGWMGSHLSLTFLSSNANSSSDLGCGALELQHPIGGLPYRALKGDLVRRVIEGRAGIANFVRLVRATFVAAHLADTGHHELKYPPDKKSKSSEQDKEKENEKDNIERPRPRFIVCVNEILKKRGLSHTLFTRALQNLCGRVREAQLLGTLVDAERNAKDPRTNRSYVDPEGFPNSFVRGASELYLRVGVHVEPAKDAGGSGVAKGIQLQTYAEPVIYEGGIAYGGPITFRVVENEGQFREFVKDLNIDGSRRDWGSLTLHARPVTLPKAQTAASGVLENEYRSTMQSSDSNKDDPSGAFTESNIHKGGYQAIELIRVTNLTPLLWVRVDPMLLYGGKISVIQPDACLAEMLFHDGDSGAQVDSLRALAERPMKIQGSVKVSSVYDVQVSELPVRVLGDCLRGTPALHSSLPHTPSVRSQAALAIAQWQNNKAPRFNNDIGQANWVGLHLLIQYFRERFYNNGTVMPVKFNRVAVKKNHVETSQTVTNADGSTPSSKASEDDGYQYLDGFDEGIERAAVLEEADEVEVEEDEEYRVRSAVITAIASIRAKDGMTPTSVLQFLETVLSAVDAEMVGNLVTPDEEFLMEKKRRRVNEDKMESDDEESDDEVEDVVVTSMPYASSMLVSDALLALCHINISPSFITDPATGKSVQSTTRHPVSKLMEISRRWLEWELYRERIRKEAESKSLTGISGVCYETIAANAITALCTLSILRQSTTDPRTDLGRKIAKGQNNENRDKDKLDEVATASFYISIFDSKPHRSDVTRAACAQAIACICCAADRFENETMKPAGLLTALEFMFQRIVDPLTSPGLRQTLAQLMLDACSGKICSMQRVGAIGGRNDLVTSMARFLHGPLGASYGGDTGSAIITNVNPNSYSAASSVNDGARRGLRLICRAGHPREKGIDDELVVRIARFATNLWRTINGEPIEITDSICGFHKGNVGICANDSQLRCTLLALWQWVWPRGCFAVLQVQVRKTNEWARDYKELGVDKVMKTSEEEKLAANEEEASLAALDELTRKELDRQMWRGEMATKAYDIYKSSTGTRPTVTSSQTGPCV</sequence>
<feature type="region of interest" description="Disordered" evidence="1">
    <location>
        <begin position="496"/>
        <end position="516"/>
    </location>
</feature>
<protein>
    <submittedName>
        <fullName evidence="2">Uncharacterized protein</fullName>
    </submittedName>
</protein>
<dbReference type="Proteomes" id="UP000095751">
    <property type="component" value="Unassembled WGS sequence"/>
</dbReference>
<dbReference type="InParanoid" id="A0A1E7ETX1"/>
<keyword evidence="3" id="KW-1185">Reference proteome</keyword>
<evidence type="ECO:0000256" key="1">
    <source>
        <dbReference type="SAM" id="MobiDB-lite"/>
    </source>
</evidence>
<feature type="compositionally biased region" description="Polar residues" evidence="1">
    <location>
        <begin position="210"/>
        <end position="223"/>
    </location>
</feature>
<feature type="region of interest" description="Disordered" evidence="1">
    <location>
        <begin position="1"/>
        <end position="49"/>
    </location>
</feature>
<name>A0A1E7ETX1_9STRA</name>
<dbReference type="GO" id="GO:0000976">
    <property type="term" value="F:transcription cis-regulatory region binding"/>
    <property type="evidence" value="ECO:0007669"/>
    <property type="project" value="TreeGrafter"/>
</dbReference>
<gene>
    <name evidence="2" type="ORF">FRACYDRAFT_195230</name>
</gene>
<organism evidence="2 3">
    <name type="scientific">Fragilariopsis cylindrus CCMP1102</name>
    <dbReference type="NCBI Taxonomy" id="635003"/>
    <lineage>
        <taxon>Eukaryota</taxon>
        <taxon>Sar</taxon>
        <taxon>Stramenopiles</taxon>
        <taxon>Ochrophyta</taxon>
        <taxon>Bacillariophyta</taxon>
        <taxon>Bacillariophyceae</taxon>
        <taxon>Bacillariophycidae</taxon>
        <taxon>Bacillariales</taxon>
        <taxon>Bacillariaceae</taxon>
        <taxon>Fragilariopsis</taxon>
    </lineage>
</organism>
<evidence type="ECO:0000313" key="2">
    <source>
        <dbReference type="EMBL" id="OEU09478.1"/>
    </source>
</evidence>
<dbReference type="GO" id="GO:0006367">
    <property type="term" value="P:transcription initiation at RNA polymerase II promoter"/>
    <property type="evidence" value="ECO:0007669"/>
    <property type="project" value="TreeGrafter"/>
</dbReference>
<dbReference type="GO" id="GO:0003682">
    <property type="term" value="F:chromatin binding"/>
    <property type="evidence" value="ECO:0007669"/>
    <property type="project" value="TreeGrafter"/>
</dbReference>
<accession>A0A1E7ETX1</accession>
<evidence type="ECO:0000313" key="3">
    <source>
        <dbReference type="Proteomes" id="UP000095751"/>
    </source>
</evidence>
<dbReference type="PANTHER" id="PTHR15137">
    <property type="entry name" value="TRANSCRIPTION INITIATION FACTOR TFIID"/>
    <property type="match status" value="1"/>
</dbReference>
<dbReference type="InterPro" id="IPR037813">
    <property type="entry name" value="TAF2"/>
</dbReference>
<dbReference type="OrthoDB" id="42897at2759"/>
<feature type="region of interest" description="Disordered" evidence="1">
    <location>
        <begin position="898"/>
        <end position="923"/>
    </location>
</feature>
<dbReference type="GO" id="GO:0005669">
    <property type="term" value="C:transcription factor TFIID complex"/>
    <property type="evidence" value="ECO:0007669"/>
    <property type="project" value="InterPro"/>
</dbReference>
<dbReference type="PANTHER" id="PTHR15137:SF9">
    <property type="entry name" value="TRANSCRIPTION INITIATION FACTOR TFIID SUBUNIT 2"/>
    <property type="match status" value="1"/>
</dbReference>
<dbReference type="KEGG" id="fcy:FRACYDRAFT_195230"/>
<reference evidence="2 3" key="1">
    <citation type="submission" date="2016-09" db="EMBL/GenBank/DDBJ databases">
        <title>Extensive genetic diversity and differential bi-allelic expression allows diatom success in the polar Southern Ocean.</title>
        <authorList>
            <consortium name="DOE Joint Genome Institute"/>
            <person name="Mock T."/>
            <person name="Otillar R.P."/>
            <person name="Strauss J."/>
            <person name="Dupont C."/>
            <person name="Frickenhaus S."/>
            <person name="Maumus F."/>
            <person name="Mcmullan M."/>
            <person name="Sanges R."/>
            <person name="Schmutz J."/>
            <person name="Toseland A."/>
            <person name="Valas R."/>
            <person name="Veluchamy A."/>
            <person name="Ward B.J."/>
            <person name="Allen A."/>
            <person name="Barry K."/>
            <person name="Falciatore A."/>
            <person name="Ferrante M."/>
            <person name="Fortunato A.E."/>
            <person name="Gloeckner G."/>
            <person name="Gruber A."/>
            <person name="Hipkin R."/>
            <person name="Janech M."/>
            <person name="Kroth P."/>
            <person name="Leese F."/>
            <person name="Lindquist E."/>
            <person name="Lyon B.R."/>
            <person name="Martin J."/>
            <person name="Mayer C."/>
            <person name="Parker M."/>
            <person name="Quesneville H."/>
            <person name="Raymond J."/>
            <person name="Uhlig C."/>
            <person name="Valentin K.U."/>
            <person name="Worden A.Z."/>
            <person name="Armbrust E.V."/>
            <person name="Bowler C."/>
            <person name="Green B."/>
            <person name="Moulton V."/>
            <person name="Van Oosterhout C."/>
            <person name="Grigoriev I."/>
        </authorList>
    </citation>
    <scope>NUCLEOTIDE SEQUENCE [LARGE SCALE GENOMIC DNA]</scope>
    <source>
        <strain evidence="2 3">CCMP1102</strain>
    </source>
</reference>
<feature type="region of interest" description="Disordered" evidence="1">
    <location>
        <begin position="207"/>
        <end position="266"/>
    </location>
</feature>
<feature type="compositionally biased region" description="Acidic residues" evidence="1">
    <location>
        <begin position="496"/>
        <end position="513"/>
    </location>
</feature>
<proteinExistence type="predicted"/>
<feature type="compositionally biased region" description="Basic and acidic residues" evidence="1">
    <location>
        <begin position="224"/>
        <end position="245"/>
    </location>
</feature>